<reference evidence="2" key="3">
    <citation type="journal article" date="2017" name="Nature">
        <title>Genome sequence of the progenitor of the wheat D genome Aegilops tauschii.</title>
        <authorList>
            <person name="Luo M.C."/>
            <person name="Gu Y.Q."/>
            <person name="Puiu D."/>
            <person name="Wang H."/>
            <person name="Twardziok S.O."/>
            <person name="Deal K.R."/>
            <person name="Huo N."/>
            <person name="Zhu T."/>
            <person name="Wang L."/>
            <person name="Wang Y."/>
            <person name="McGuire P.E."/>
            <person name="Liu S."/>
            <person name="Long H."/>
            <person name="Ramasamy R.K."/>
            <person name="Rodriguez J.C."/>
            <person name="Van S.L."/>
            <person name="Yuan L."/>
            <person name="Wang Z."/>
            <person name="Xia Z."/>
            <person name="Xiao L."/>
            <person name="Anderson O.D."/>
            <person name="Ouyang S."/>
            <person name="Liang Y."/>
            <person name="Zimin A.V."/>
            <person name="Pertea G."/>
            <person name="Qi P."/>
            <person name="Bennetzen J.L."/>
            <person name="Dai X."/>
            <person name="Dawson M.W."/>
            <person name="Muller H.G."/>
            <person name="Kugler K."/>
            <person name="Rivarola-Duarte L."/>
            <person name="Spannagl M."/>
            <person name="Mayer K.F.X."/>
            <person name="Lu F.H."/>
            <person name="Bevan M.W."/>
            <person name="Leroy P."/>
            <person name="Li P."/>
            <person name="You F.M."/>
            <person name="Sun Q."/>
            <person name="Liu Z."/>
            <person name="Lyons E."/>
            <person name="Wicker T."/>
            <person name="Salzberg S.L."/>
            <person name="Devos K.M."/>
            <person name="Dvorak J."/>
        </authorList>
    </citation>
    <scope>NUCLEOTIDE SEQUENCE [LARGE SCALE GENOMIC DNA]</scope>
    <source>
        <strain evidence="2">cv. AL8/78</strain>
    </source>
</reference>
<reference evidence="2" key="4">
    <citation type="submission" date="2019-03" db="UniProtKB">
        <authorList>
            <consortium name="EnsemblPlants"/>
        </authorList>
    </citation>
    <scope>IDENTIFICATION</scope>
</reference>
<reference evidence="3" key="1">
    <citation type="journal article" date="2014" name="Science">
        <title>Ancient hybridizations among the ancestral genomes of bread wheat.</title>
        <authorList>
            <consortium name="International Wheat Genome Sequencing Consortium,"/>
            <person name="Marcussen T."/>
            <person name="Sandve S.R."/>
            <person name="Heier L."/>
            <person name="Spannagl M."/>
            <person name="Pfeifer M."/>
            <person name="Jakobsen K.S."/>
            <person name="Wulff B.B."/>
            <person name="Steuernagel B."/>
            <person name="Mayer K.F."/>
            <person name="Olsen O.A."/>
        </authorList>
    </citation>
    <scope>NUCLEOTIDE SEQUENCE [LARGE SCALE GENOMIC DNA]</scope>
    <source>
        <strain evidence="3">cv. AL8/78</strain>
    </source>
</reference>
<name>A0A453DC27_AEGTS</name>
<dbReference type="Proteomes" id="UP000015105">
    <property type="component" value="Chromosome 2D"/>
</dbReference>
<evidence type="ECO:0000313" key="2">
    <source>
        <dbReference type="EnsemblPlants" id="AET2Gv21181000.25"/>
    </source>
</evidence>
<dbReference type="AlphaFoldDB" id="A0A453DC27"/>
<dbReference type="EnsemblPlants" id="AET2Gv21181000.25">
    <property type="protein sequence ID" value="AET2Gv21181000.25"/>
    <property type="gene ID" value="AET2Gv21181000"/>
</dbReference>
<feature type="region of interest" description="Disordered" evidence="1">
    <location>
        <begin position="61"/>
        <end position="143"/>
    </location>
</feature>
<reference evidence="3" key="2">
    <citation type="journal article" date="2017" name="Nat. Plants">
        <title>The Aegilops tauschii genome reveals multiple impacts of transposons.</title>
        <authorList>
            <person name="Zhao G."/>
            <person name="Zou C."/>
            <person name="Li K."/>
            <person name="Wang K."/>
            <person name="Li T."/>
            <person name="Gao L."/>
            <person name="Zhang X."/>
            <person name="Wang H."/>
            <person name="Yang Z."/>
            <person name="Liu X."/>
            <person name="Jiang W."/>
            <person name="Mao L."/>
            <person name="Kong X."/>
            <person name="Jiao Y."/>
            <person name="Jia J."/>
        </authorList>
    </citation>
    <scope>NUCLEOTIDE SEQUENCE [LARGE SCALE GENOMIC DNA]</scope>
    <source>
        <strain evidence="3">cv. AL8/78</strain>
    </source>
</reference>
<accession>A0A453DC27</accession>
<reference evidence="2" key="5">
    <citation type="journal article" date="2021" name="G3 (Bethesda)">
        <title>Aegilops tauschii genome assembly Aet v5.0 features greater sequence contiguity and improved annotation.</title>
        <authorList>
            <person name="Wang L."/>
            <person name="Zhu T."/>
            <person name="Rodriguez J.C."/>
            <person name="Deal K.R."/>
            <person name="Dubcovsky J."/>
            <person name="McGuire P.E."/>
            <person name="Lux T."/>
            <person name="Spannagl M."/>
            <person name="Mayer K.F.X."/>
            <person name="Baldrich P."/>
            <person name="Meyers B.C."/>
            <person name="Huo N."/>
            <person name="Gu Y.Q."/>
            <person name="Zhou H."/>
            <person name="Devos K.M."/>
            <person name="Bennetzen J.L."/>
            <person name="Unver T."/>
            <person name="Budak H."/>
            <person name="Gulick P.J."/>
            <person name="Galiba G."/>
            <person name="Kalapos B."/>
            <person name="Nelson D.R."/>
            <person name="Li P."/>
            <person name="You F.M."/>
            <person name="Luo M.C."/>
            <person name="Dvorak J."/>
        </authorList>
    </citation>
    <scope>NUCLEOTIDE SEQUENCE [LARGE SCALE GENOMIC DNA]</scope>
    <source>
        <strain evidence="2">cv. AL8/78</strain>
    </source>
</reference>
<evidence type="ECO:0000256" key="1">
    <source>
        <dbReference type="SAM" id="MobiDB-lite"/>
    </source>
</evidence>
<proteinExistence type="predicted"/>
<dbReference type="Gramene" id="AET2Gv21181000.25">
    <property type="protein sequence ID" value="AET2Gv21181000.25"/>
    <property type="gene ID" value="AET2Gv21181000"/>
</dbReference>
<protein>
    <submittedName>
        <fullName evidence="2">Uncharacterized protein</fullName>
    </submittedName>
</protein>
<feature type="compositionally biased region" description="Basic residues" evidence="1">
    <location>
        <begin position="76"/>
        <end position="86"/>
    </location>
</feature>
<feature type="compositionally biased region" description="Basic and acidic residues" evidence="1">
    <location>
        <begin position="106"/>
        <end position="134"/>
    </location>
</feature>
<evidence type="ECO:0000313" key="3">
    <source>
        <dbReference type="Proteomes" id="UP000015105"/>
    </source>
</evidence>
<organism evidence="2 3">
    <name type="scientific">Aegilops tauschii subsp. strangulata</name>
    <name type="common">Goatgrass</name>
    <dbReference type="NCBI Taxonomy" id="200361"/>
    <lineage>
        <taxon>Eukaryota</taxon>
        <taxon>Viridiplantae</taxon>
        <taxon>Streptophyta</taxon>
        <taxon>Embryophyta</taxon>
        <taxon>Tracheophyta</taxon>
        <taxon>Spermatophyta</taxon>
        <taxon>Magnoliopsida</taxon>
        <taxon>Liliopsida</taxon>
        <taxon>Poales</taxon>
        <taxon>Poaceae</taxon>
        <taxon>BOP clade</taxon>
        <taxon>Pooideae</taxon>
        <taxon>Triticodae</taxon>
        <taxon>Triticeae</taxon>
        <taxon>Triticinae</taxon>
        <taxon>Aegilops</taxon>
    </lineage>
</organism>
<sequence>MKKVVLKLDVHDDRHKAKALKAVSGLHGTISWLIPVSSCSASSHGSNYGRKYLNLDCLRHRPAGRGHQGPEDDHRGHRRPRRRRRQAAQALPRRADPLRRPGQGGEEGRQEGRRRGQEARRRQERGRQDGRRQEAAGGEAGHVRVPALRLRALRVPAAASAALRRPQRRGGPQLVRHLLIAAGAHPRSTFRRRPACLPLLPVVGGRCRDRRRRLYT</sequence>
<keyword evidence="3" id="KW-1185">Reference proteome</keyword>